<feature type="transmembrane region" description="Helical" evidence="5">
    <location>
        <begin position="6"/>
        <end position="23"/>
    </location>
</feature>
<keyword evidence="2 5" id="KW-0812">Transmembrane</keyword>
<dbReference type="OrthoDB" id="1650809at2"/>
<gene>
    <name evidence="6" type="ORF">R28058_33141</name>
</gene>
<evidence type="ECO:0000256" key="4">
    <source>
        <dbReference type="ARBA" id="ARBA00023136"/>
    </source>
</evidence>
<feature type="transmembrane region" description="Helical" evidence="5">
    <location>
        <begin position="157"/>
        <end position="176"/>
    </location>
</feature>
<feature type="transmembrane region" description="Helical" evidence="5">
    <location>
        <begin position="61"/>
        <end position="81"/>
    </location>
</feature>
<reference evidence="6 7" key="1">
    <citation type="submission" date="2015-01" db="EMBL/GenBank/DDBJ databases">
        <authorList>
            <person name="Aslett A.Martin."/>
            <person name="De Silva Nishadi"/>
        </authorList>
    </citation>
    <scope>NUCLEOTIDE SEQUENCE [LARGE SCALE GENOMIC DNA]</scope>
    <source>
        <strain evidence="6 7">R28058</strain>
    </source>
</reference>
<dbReference type="RefSeq" id="WP_055333236.1">
    <property type="nucleotide sequence ID" value="NZ_CDNF01000004.1"/>
</dbReference>
<keyword evidence="3 5" id="KW-1133">Transmembrane helix</keyword>
<dbReference type="EMBL" id="CEKZ01000028">
    <property type="protein sequence ID" value="CEP41941.1"/>
    <property type="molecule type" value="Genomic_DNA"/>
</dbReference>
<name>A0A0C7I7J2_PARSO</name>
<evidence type="ECO:0000313" key="7">
    <source>
        <dbReference type="Proteomes" id="UP000049127"/>
    </source>
</evidence>
<dbReference type="Proteomes" id="UP000049127">
    <property type="component" value="Unassembled WGS sequence"/>
</dbReference>
<evidence type="ECO:0000313" key="6">
    <source>
        <dbReference type="EMBL" id="CEP41941.1"/>
    </source>
</evidence>
<dbReference type="PANTHER" id="PTHR35529">
    <property type="entry name" value="MANGANESE EFFLUX PUMP MNTP-RELATED"/>
    <property type="match status" value="1"/>
</dbReference>
<evidence type="ECO:0000256" key="3">
    <source>
        <dbReference type="ARBA" id="ARBA00022989"/>
    </source>
</evidence>
<dbReference type="InterPro" id="IPR014205">
    <property type="entry name" value="Spore_YtaF"/>
</dbReference>
<dbReference type="AlphaFoldDB" id="A0A0C7I7J2"/>
<evidence type="ECO:0000256" key="1">
    <source>
        <dbReference type="ARBA" id="ARBA00022475"/>
    </source>
</evidence>
<evidence type="ECO:0000256" key="2">
    <source>
        <dbReference type="ARBA" id="ARBA00022692"/>
    </source>
</evidence>
<accession>A0A0C7I7J2</accession>
<sequence>MLESLILVLALCIDTFVAGIAYGTDRIKIPLSSNIVITTVCSLFLALSLSLGSLLKEFMSPSFASILSFALLFSLGVLRLFESFFKSYIQNFSSIGAPLTFKLFDFKFVLEIYANETKADYDKSKTLTIKESVYLAVALSIDSIAVGFGSSLVSFDFVQILLLSFNIGILALFLGVNIGKKFIEKVNINLSWLSGAMLVCLAIIRLI</sequence>
<protein>
    <submittedName>
        <fullName evidence="6">Sporulation protein YtaF</fullName>
    </submittedName>
</protein>
<feature type="transmembrane region" description="Helical" evidence="5">
    <location>
        <begin position="133"/>
        <end position="151"/>
    </location>
</feature>
<keyword evidence="1" id="KW-1003">Cell membrane</keyword>
<keyword evidence="4 5" id="KW-0472">Membrane</keyword>
<feature type="transmembrane region" description="Helical" evidence="5">
    <location>
        <begin position="188"/>
        <end position="206"/>
    </location>
</feature>
<organism evidence="6 7">
    <name type="scientific">Paraclostridium sordellii</name>
    <name type="common">Clostridium sordellii</name>
    <dbReference type="NCBI Taxonomy" id="1505"/>
    <lineage>
        <taxon>Bacteria</taxon>
        <taxon>Bacillati</taxon>
        <taxon>Bacillota</taxon>
        <taxon>Clostridia</taxon>
        <taxon>Peptostreptococcales</taxon>
        <taxon>Peptostreptococcaceae</taxon>
        <taxon>Paraclostridium</taxon>
    </lineage>
</organism>
<feature type="transmembrane region" description="Helical" evidence="5">
    <location>
        <begin position="35"/>
        <end position="55"/>
    </location>
</feature>
<dbReference type="NCBIfam" id="TIGR02840">
    <property type="entry name" value="spore_YtaF"/>
    <property type="match status" value="1"/>
</dbReference>
<dbReference type="PANTHER" id="PTHR35529:SF2">
    <property type="entry name" value="SPORULATION PROTEIN YTAF-RELATED"/>
    <property type="match status" value="1"/>
</dbReference>
<proteinExistence type="predicted"/>
<dbReference type="Pfam" id="PF02659">
    <property type="entry name" value="Mntp"/>
    <property type="match status" value="1"/>
</dbReference>
<dbReference type="InterPro" id="IPR003810">
    <property type="entry name" value="Mntp/YtaF"/>
</dbReference>
<evidence type="ECO:0000256" key="5">
    <source>
        <dbReference type="SAM" id="Phobius"/>
    </source>
</evidence>